<evidence type="ECO:0000256" key="2">
    <source>
        <dbReference type="SAM" id="Phobius"/>
    </source>
</evidence>
<evidence type="ECO:0000256" key="1">
    <source>
        <dbReference type="SAM" id="MobiDB-lite"/>
    </source>
</evidence>
<reference evidence="3 4" key="1">
    <citation type="submission" date="2016-09" db="EMBL/GenBank/DDBJ databases">
        <title>Extensive genetic diversity and differential bi-allelic expression allows diatom success in the polar Southern Ocean.</title>
        <authorList>
            <consortium name="DOE Joint Genome Institute"/>
            <person name="Mock T."/>
            <person name="Otillar R.P."/>
            <person name="Strauss J."/>
            <person name="Dupont C."/>
            <person name="Frickenhaus S."/>
            <person name="Maumus F."/>
            <person name="Mcmullan M."/>
            <person name="Sanges R."/>
            <person name="Schmutz J."/>
            <person name="Toseland A."/>
            <person name="Valas R."/>
            <person name="Veluchamy A."/>
            <person name="Ward B.J."/>
            <person name="Allen A."/>
            <person name="Barry K."/>
            <person name="Falciatore A."/>
            <person name="Ferrante M."/>
            <person name="Fortunato A.E."/>
            <person name="Gloeckner G."/>
            <person name="Gruber A."/>
            <person name="Hipkin R."/>
            <person name="Janech M."/>
            <person name="Kroth P."/>
            <person name="Leese F."/>
            <person name="Lindquist E."/>
            <person name="Lyon B.R."/>
            <person name="Martin J."/>
            <person name="Mayer C."/>
            <person name="Parker M."/>
            <person name="Quesneville H."/>
            <person name="Raymond J."/>
            <person name="Uhlig C."/>
            <person name="Valentin K.U."/>
            <person name="Worden A.Z."/>
            <person name="Armbrust E.V."/>
            <person name="Bowler C."/>
            <person name="Green B."/>
            <person name="Moulton V."/>
            <person name="Van Oosterhout C."/>
            <person name="Grigoriev I."/>
        </authorList>
    </citation>
    <scope>NUCLEOTIDE SEQUENCE [LARGE SCALE GENOMIC DNA]</scope>
    <source>
        <strain evidence="3 4">CCMP1102</strain>
    </source>
</reference>
<feature type="compositionally biased region" description="Basic and acidic residues" evidence="1">
    <location>
        <begin position="145"/>
        <end position="154"/>
    </location>
</feature>
<name>A0A1E7FH12_9STRA</name>
<feature type="compositionally biased region" description="Polar residues" evidence="1">
    <location>
        <begin position="158"/>
        <end position="175"/>
    </location>
</feature>
<proteinExistence type="predicted"/>
<dbReference type="OrthoDB" id="44024at2759"/>
<keyword evidence="2" id="KW-0812">Transmembrane</keyword>
<gene>
    <name evidence="3" type="ORF">FRACYDRAFT_268693</name>
</gene>
<dbReference type="AlphaFoldDB" id="A0A1E7FH12"/>
<feature type="region of interest" description="Disordered" evidence="1">
    <location>
        <begin position="94"/>
        <end position="175"/>
    </location>
</feature>
<evidence type="ECO:0000313" key="4">
    <source>
        <dbReference type="Proteomes" id="UP000095751"/>
    </source>
</evidence>
<organism evidence="3 4">
    <name type="scientific">Fragilariopsis cylindrus CCMP1102</name>
    <dbReference type="NCBI Taxonomy" id="635003"/>
    <lineage>
        <taxon>Eukaryota</taxon>
        <taxon>Sar</taxon>
        <taxon>Stramenopiles</taxon>
        <taxon>Ochrophyta</taxon>
        <taxon>Bacillariophyta</taxon>
        <taxon>Bacillariophyceae</taxon>
        <taxon>Bacillariophycidae</taxon>
        <taxon>Bacillariales</taxon>
        <taxon>Bacillariaceae</taxon>
        <taxon>Fragilariopsis</taxon>
    </lineage>
</organism>
<dbReference type="EMBL" id="KV784357">
    <property type="protein sequence ID" value="OEU17437.1"/>
    <property type="molecule type" value="Genomic_DNA"/>
</dbReference>
<sequence>MYPNGCPDPYGKKASYDYALRAVAHGLSPKWAVINMKLKAPMHILSSLLVIMGIFFLIFGYHVQNRDRMASNGGGLRGFFRVLSEDIHAYRKRLAKKRREAKSAAQEARATREHKKSDRKKRKKKKSSKRSRRSKSSSRRSKSRSSGDRDRDIELAPTGSSELGNYDSPVSSMLS</sequence>
<feature type="transmembrane region" description="Helical" evidence="2">
    <location>
        <begin position="40"/>
        <end position="61"/>
    </location>
</feature>
<keyword evidence="2" id="KW-0472">Membrane</keyword>
<keyword evidence="2" id="KW-1133">Transmembrane helix</keyword>
<feature type="compositionally biased region" description="Basic residues" evidence="1">
    <location>
        <begin position="112"/>
        <end position="143"/>
    </location>
</feature>
<dbReference type="Proteomes" id="UP000095751">
    <property type="component" value="Unassembled WGS sequence"/>
</dbReference>
<dbReference type="InParanoid" id="A0A1E7FH12"/>
<dbReference type="KEGG" id="fcy:FRACYDRAFT_268693"/>
<evidence type="ECO:0000313" key="3">
    <source>
        <dbReference type="EMBL" id="OEU17437.1"/>
    </source>
</evidence>
<protein>
    <submittedName>
        <fullName evidence="3">Uncharacterized protein</fullName>
    </submittedName>
</protein>
<keyword evidence="4" id="KW-1185">Reference proteome</keyword>
<accession>A0A1E7FH12</accession>